<dbReference type="InterPro" id="IPR001650">
    <property type="entry name" value="Helicase_C-like"/>
</dbReference>
<proteinExistence type="predicted"/>
<dbReference type="GO" id="GO:0003677">
    <property type="term" value="F:DNA binding"/>
    <property type="evidence" value="ECO:0007669"/>
    <property type="project" value="InterPro"/>
</dbReference>
<dbReference type="SMART" id="SM00487">
    <property type="entry name" value="DEXDc"/>
    <property type="match status" value="1"/>
</dbReference>
<dbReference type="SMART" id="SM00490">
    <property type="entry name" value="HELICc"/>
    <property type="match status" value="1"/>
</dbReference>
<dbReference type="InterPro" id="IPR050742">
    <property type="entry name" value="Helicase_Restrict-Modif_Enz"/>
</dbReference>
<dbReference type="PROSITE" id="PS51194">
    <property type="entry name" value="HELICASE_CTER"/>
    <property type="match status" value="1"/>
</dbReference>
<sequence>MQVKLPAVLGVDVKSRLGRVRQIAAPPTMIDCRAVKYTLGKSVGHVLQNTSGKNLLYLFPTHPKTTPLPSDAPVLVAKDVSVDVDELDLTEGTWVTHPAKEAEPPRAATVAIAARKSWPRAFNFAEEDPGNAVVGLRKPQTGALHAIHAHWSTSSESATVVMPTGTGKTETMLAILTSACCERVLVVVPTDALRSQIAEKFETLGLLKVPGNAVLAEQALRPVVGTLTSKPKTIEEVDSIFRSCNVVVTTSHLVGLCEADVQDRMAALCTHLFIDEAHHAEAPTWKTFRERFGDKLVLQFTATPFREDGQAMDGKLVYVYPLRKAQQEGYFRPIRFHAVREFNATNGDRKIAMAALDELDADTTGKHIVMARVGDTHRASAILALYQSFARHRAVAIHSGMSPQEQQAAKRQLFDGAARVVVCVDMLGEGFDLPELKIAAFHDIRKSLAVTLQLAGRFTRARLDLGDPVFIANIALVDVRDELRKLYSQDPDWNVLLPELSAAAIEAEQTSQEFFRGFGVFLDEVPLNDLRPAASMVVYKTNCANWTPKLFKRGMRGLTSRDKVFHTLNEVQNTLVVLTATDQGVRWSDVESIRETVWELFIAVWDRERALLYLHGSGLNGEYKEIAKALCGQDVQLIVAPEVFRCFHGVKRLILNNVGLNEHLGRQVQYTGRMGSDVESRIGQAARRGAKRAVLAGGGFEHGAMVSVGAAKRGRVWSNLRLRVDTFAAWARAVGAKIADETIDPNTVLAGTLKPEPVGRVPAITAVAIDWSKEVLERPETGCRFSGPGITEEPSTNVDIEMLAREPADPLLIRVFSDRWESVLRLELLPTDDSFDFRFVHVRGVVLNLSLGTKDEALAEFFTNNPPIIWFADGSSLEGCEFTRLPTDDLQPYDADRLQALDWSDVDIRAESQGEARRAGTIQHNIIERLQRNPAYDVIFDDDGSNEAADVVAITVDRSTPTVPRIEVELYHLKYAGGEPGRRLEDLYVVCGQAQRSTSWLANHGRRTDLFTHLLSRNDQRVQRGAPTRFERGSEELLLQIREMSRRSDVKLKVYVVQPGLSKAQASHGQLMLLAVTERFLSDTYEIPFIVMCSS</sequence>
<dbReference type="InterPro" id="IPR014001">
    <property type="entry name" value="Helicase_ATP-bd"/>
</dbReference>
<evidence type="ECO:0000313" key="4">
    <source>
        <dbReference type="Proteomes" id="UP000003856"/>
    </source>
</evidence>
<dbReference type="CDD" id="cd17926">
    <property type="entry name" value="DEXHc_RE"/>
    <property type="match status" value="1"/>
</dbReference>
<dbReference type="Gene3D" id="3.40.50.300">
    <property type="entry name" value="P-loop containing nucleotide triphosphate hydrolases"/>
    <property type="match status" value="2"/>
</dbReference>
<dbReference type="GO" id="GO:0016787">
    <property type="term" value="F:hydrolase activity"/>
    <property type="evidence" value="ECO:0007669"/>
    <property type="project" value="InterPro"/>
</dbReference>
<dbReference type="GO" id="GO:0005829">
    <property type="term" value="C:cytosol"/>
    <property type="evidence" value="ECO:0007669"/>
    <property type="project" value="TreeGrafter"/>
</dbReference>
<dbReference type="PROSITE" id="PS51192">
    <property type="entry name" value="HELICASE_ATP_BIND_1"/>
    <property type="match status" value="1"/>
</dbReference>
<dbReference type="SUPFAM" id="SSF52540">
    <property type="entry name" value="P-loop containing nucleoside triphosphate hydrolases"/>
    <property type="match status" value="1"/>
</dbReference>
<dbReference type="Pfam" id="PF00271">
    <property type="entry name" value="Helicase_C"/>
    <property type="match status" value="1"/>
</dbReference>
<accession>C5T065</accession>
<dbReference type="PATRIC" id="fig|573060.9.peg.4966"/>
<keyword evidence="4" id="KW-1185">Reference proteome</keyword>
<evidence type="ECO:0000259" key="1">
    <source>
        <dbReference type="PROSITE" id="PS51192"/>
    </source>
</evidence>
<dbReference type="OrthoDB" id="9804086at2"/>
<dbReference type="Pfam" id="PF04851">
    <property type="entry name" value="ResIII"/>
    <property type="match status" value="1"/>
</dbReference>
<protein>
    <submittedName>
        <fullName evidence="3">Type III restriction protein res subunit</fullName>
    </submittedName>
</protein>
<dbReference type="GO" id="GO:0005524">
    <property type="term" value="F:ATP binding"/>
    <property type="evidence" value="ECO:0007669"/>
    <property type="project" value="InterPro"/>
</dbReference>
<feature type="domain" description="Helicase C-terminal" evidence="2">
    <location>
        <begin position="355"/>
        <end position="513"/>
    </location>
</feature>
<dbReference type="AlphaFoldDB" id="C5T065"/>
<evidence type="ECO:0000313" key="3">
    <source>
        <dbReference type="EMBL" id="EER62173.1"/>
    </source>
</evidence>
<reference evidence="3 4" key="1">
    <citation type="submission" date="2009-05" db="EMBL/GenBank/DDBJ databases">
        <title>The draft genome of Acidovorax delafieldii 2AN.</title>
        <authorList>
            <consortium name="US DOE Joint Genome Institute (JGI-PGF)"/>
            <person name="Lucas S."/>
            <person name="Copeland A."/>
            <person name="Lapidus A."/>
            <person name="Glavina del Rio T."/>
            <person name="Tice H."/>
            <person name="Bruce D."/>
            <person name="Goodwin L."/>
            <person name="Pitluck S."/>
            <person name="Larimer F."/>
            <person name="Land M.L."/>
            <person name="Hauser L."/>
            <person name="Shelobolina E.S."/>
            <person name="Picardal F."/>
            <person name="Roden E."/>
            <person name="Emerson D."/>
        </authorList>
    </citation>
    <scope>NUCLEOTIDE SEQUENCE [LARGE SCALE GENOMIC DNA]</scope>
    <source>
        <strain evidence="3 4">2AN</strain>
    </source>
</reference>
<organism evidence="3 4">
    <name type="scientific">Acidovorax delafieldii 2AN</name>
    <dbReference type="NCBI Taxonomy" id="573060"/>
    <lineage>
        <taxon>Bacteria</taxon>
        <taxon>Pseudomonadati</taxon>
        <taxon>Pseudomonadota</taxon>
        <taxon>Betaproteobacteria</taxon>
        <taxon>Burkholderiales</taxon>
        <taxon>Comamonadaceae</taxon>
        <taxon>Acidovorax</taxon>
    </lineage>
</organism>
<dbReference type="InterPro" id="IPR006935">
    <property type="entry name" value="Helicase/UvrB_N"/>
</dbReference>
<gene>
    <name evidence="3" type="ORF">AcdelDRAFT_0295</name>
</gene>
<dbReference type="RefSeq" id="WP_005792941.1">
    <property type="nucleotide sequence ID" value="NZ_ACQT01000003.1"/>
</dbReference>
<dbReference type="PANTHER" id="PTHR47396:SF1">
    <property type="entry name" value="ATP-DEPENDENT HELICASE IRC3-RELATED"/>
    <property type="match status" value="1"/>
</dbReference>
<dbReference type="InterPro" id="IPR027417">
    <property type="entry name" value="P-loop_NTPase"/>
</dbReference>
<feature type="domain" description="Helicase ATP-binding" evidence="1">
    <location>
        <begin position="149"/>
        <end position="322"/>
    </location>
</feature>
<name>C5T065_ACIDE</name>
<evidence type="ECO:0000259" key="2">
    <source>
        <dbReference type="PROSITE" id="PS51194"/>
    </source>
</evidence>
<dbReference type="PANTHER" id="PTHR47396">
    <property type="entry name" value="TYPE I RESTRICTION ENZYME ECOKI R PROTEIN"/>
    <property type="match status" value="1"/>
</dbReference>
<comment type="caution">
    <text evidence="3">The sequence shown here is derived from an EMBL/GenBank/DDBJ whole genome shotgun (WGS) entry which is preliminary data.</text>
</comment>
<dbReference type="Proteomes" id="UP000003856">
    <property type="component" value="Unassembled WGS sequence"/>
</dbReference>
<dbReference type="EMBL" id="ACQT01000003">
    <property type="protein sequence ID" value="EER62173.1"/>
    <property type="molecule type" value="Genomic_DNA"/>
</dbReference>